<dbReference type="Proteomes" id="UP001437256">
    <property type="component" value="Unassembled WGS sequence"/>
</dbReference>
<dbReference type="SUPFAM" id="SSF48113">
    <property type="entry name" value="Heme-dependent peroxidases"/>
    <property type="match status" value="1"/>
</dbReference>
<proteinExistence type="predicted"/>
<dbReference type="EMBL" id="JBBXMP010000070">
    <property type="protein sequence ID" value="KAL0063929.1"/>
    <property type="molecule type" value="Genomic_DNA"/>
</dbReference>
<organism evidence="1 2">
    <name type="scientific">Marasmius tenuissimus</name>
    <dbReference type="NCBI Taxonomy" id="585030"/>
    <lineage>
        <taxon>Eukaryota</taxon>
        <taxon>Fungi</taxon>
        <taxon>Dikarya</taxon>
        <taxon>Basidiomycota</taxon>
        <taxon>Agaricomycotina</taxon>
        <taxon>Agaricomycetes</taxon>
        <taxon>Agaricomycetidae</taxon>
        <taxon>Agaricales</taxon>
        <taxon>Marasmiineae</taxon>
        <taxon>Marasmiaceae</taxon>
        <taxon>Marasmius</taxon>
    </lineage>
</organism>
<evidence type="ECO:0000313" key="2">
    <source>
        <dbReference type="Proteomes" id="UP001437256"/>
    </source>
</evidence>
<gene>
    <name evidence="1" type="ORF">AAF712_009119</name>
</gene>
<comment type="caution">
    <text evidence="1">The sequence shown here is derived from an EMBL/GenBank/DDBJ whole genome shotgun (WGS) entry which is preliminary data.</text>
</comment>
<accession>A0ABR2ZSC4</accession>
<reference evidence="1 2" key="1">
    <citation type="submission" date="2024-05" db="EMBL/GenBank/DDBJ databases">
        <title>A draft genome resource for the thread blight pathogen Marasmius tenuissimus strain MS-2.</title>
        <authorList>
            <person name="Yulfo-Soto G.E."/>
            <person name="Baruah I.K."/>
            <person name="Amoako-Attah I."/>
            <person name="Bukari Y."/>
            <person name="Meinhardt L.W."/>
            <person name="Bailey B.A."/>
            <person name="Cohen S.P."/>
        </authorList>
    </citation>
    <scope>NUCLEOTIDE SEQUENCE [LARGE SCALE GENOMIC DNA]</scope>
    <source>
        <strain evidence="1 2">MS-2</strain>
    </source>
</reference>
<sequence>MIALIACGHSVGGVRREDFPNIIKDENVEVQLFDGTTPFDHAIITGYLDGTTPNPLVVGPNSATNSDLRIFSSDGNVTMQGLADLDKFNRTCGELFERMINTVPANVVLSDPVKPMPFKLTMSYLYPSDGKLKFSVQLRMIGEEAPNRKVTLFWNDREGASVCPTSGCSVAPWTTLFRRANDLPREHYGVPGFNTYTFNATVDSKGSMSKFWFEIDEGDGSAPRHDDLGRSIPQDKVLYDIDRSRRIFGDGSFPPPLLHTDLVLAVRGDASSKVSVLTWVPANETHPVPVRTRVDLAPDARHAPTGDYTFFSANISGDFDYFGIDGDIGGETIQQTTVTNCKGCFHL</sequence>
<protein>
    <submittedName>
        <fullName evidence="1">Uncharacterized protein</fullName>
    </submittedName>
</protein>
<dbReference type="InterPro" id="IPR010255">
    <property type="entry name" value="Haem_peroxidase_sf"/>
</dbReference>
<name>A0ABR2ZSC4_9AGAR</name>
<evidence type="ECO:0000313" key="1">
    <source>
        <dbReference type="EMBL" id="KAL0063929.1"/>
    </source>
</evidence>
<keyword evidence="2" id="KW-1185">Reference proteome</keyword>